<dbReference type="Gene3D" id="3.40.50.410">
    <property type="entry name" value="von Willebrand factor, type A domain"/>
    <property type="match status" value="1"/>
</dbReference>
<name>A0A2Z3GUR7_9BACT</name>
<dbReference type="InterPro" id="IPR002035">
    <property type="entry name" value="VWF_A"/>
</dbReference>
<dbReference type="Pfam" id="PF13519">
    <property type="entry name" value="VWA_2"/>
    <property type="match status" value="1"/>
</dbReference>
<feature type="transmembrane region" description="Helical" evidence="5">
    <location>
        <begin position="327"/>
        <end position="345"/>
    </location>
</feature>
<evidence type="ECO:0000313" key="8">
    <source>
        <dbReference type="Proteomes" id="UP000245802"/>
    </source>
</evidence>
<dbReference type="PANTHER" id="PTHR22550:SF5">
    <property type="entry name" value="LEUCINE ZIPPER PROTEIN 4"/>
    <property type="match status" value="1"/>
</dbReference>
<reference evidence="7 8" key="1">
    <citation type="submission" date="2018-01" db="EMBL/GenBank/DDBJ databases">
        <title>G. obscuriglobus.</title>
        <authorList>
            <person name="Franke J."/>
            <person name="Blomberg W."/>
            <person name="Selmecki A."/>
        </authorList>
    </citation>
    <scope>NUCLEOTIDE SEQUENCE [LARGE SCALE GENOMIC DNA]</scope>
    <source>
        <strain evidence="7 8">DSM 5831</strain>
    </source>
</reference>
<organism evidence="7 8">
    <name type="scientific">Gemmata obscuriglobus</name>
    <dbReference type="NCBI Taxonomy" id="114"/>
    <lineage>
        <taxon>Bacteria</taxon>
        <taxon>Pseudomonadati</taxon>
        <taxon>Planctomycetota</taxon>
        <taxon>Planctomycetia</taxon>
        <taxon>Gemmatales</taxon>
        <taxon>Gemmataceae</taxon>
        <taxon>Gemmata</taxon>
    </lineage>
</organism>
<protein>
    <submittedName>
        <fullName evidence="7">VWA domain-containing protein</fullName>
    </submittedName>
</protein>
<proteinExistence type="predicted"/>
<evidence type="ECO:0000256" key="5">
    <source>
        <dbReference type="SAM" id="Phobius"/>
    </source>
</evidence>
<dbReference type="Proteomes" id="UP000245802">
    <property type="component" value="Chromosome"/>
</dbReference>
<dbReference type="SUPFAM" id="SSF53300">
    <property type="entry name" value="vWA-like"/>
    <property type="match status" value="1"/>
</dbReference>
<evidence type="ECO:0000256" key="4">
    <source>
        <dbReference type="ARBA" id="ARBA00023136"/>
    </source>
</evidence>
<keyword evidence="3 5" id="KW-1133">Transmembrane helix</keyword>
<keyword evidence="1" id="KW-1003">Cell membrane</keyword>
<dbReference type="PANTHER" id="PTHR22550">
    <property type="entry name" value="SPORE GERMINATION PROTEIN"/>
    <property type="match status" value="1"/>
</dbReference>
<keyword evidence="8" id="KW-1185">Reference proteome</keyword>
<keyword evidence="4 5" id="KW-0472">Membrane</keyword>
<keyword evidence="2 5" id="KW-0812">Transmembrane</keyword>
<dbReference type="InterPro" id="IPR024163">
    <property type="entry name" value="Aerotolerance_reg_N"/>
</dbReference>
<evidence type="ECO:0000256" key="2">
    <source>
        <dbReference type="ARBA" id="ARBA00022692"/>
    </source>
</evidence>
<dbReference type="PROSITE" id="PS50234">
    <property type="entry name" value="VWFA"/>
    <property type="match status" value="1"/>
</dbReference>
<dbReference type="KEGG" id="gog:C1280_01340"/>
<evidence type="ECO:0000313" key="7">
    <source>
        <dbReference type="EMBL" id="AWM35802.1"/>
    </source>
</evidence>
<dbReference type="InterPro" id="IPR036465">
    <property type="entry name" value="vWFA_dom_sf"/>
</dbReference>
<dbReference type="Pfam" id="PF07584">
    <property type="entry name" value="BatA"/>
    <property type="match status" value="1"/>
</dbReference>
<evidence type="ECO:0000259" key="6">
    <source>
        <dbReference type="PROSITE" id="PS50234"/>
    </source>
</evidence>
<dbReference type="RefSeq" id="WP_010036927.1">
    <property type="nucleotide sequence ID" value="NZ_CP025958.1"/>
</dbReference>
<dbReference type="AlphaFoldDB" id="A0A2Z3GUR7"/>
<accession>A0A2Z3GUR7</accession>
<gene>
    <name evidence="7" type="ORF">C1280_01340</name>
</gene>
<dbReference type="InterPro" id="IPR050768">
    <property type="entry name" value="UPF0353/GerABKA_families"/>
</dbReference>
<feature type="domain" description="VWFA" evidence="6">
    <location>
        <begin position="90"/>
        <end position="308"/>
    </location>
</feature>
<evidence type="ECO:0000256" key="1">
    <source>
        <dbReference type="ARBA" id="ARBA00022475"/>
    </source>
</evidence>
<sequence>MAGELSFENPDFLWLAPLALFVAWWWGRRSRPALRFSDVSRFGARPGRRATAARRGGPALRGLACLLLVVACAGPRRPDLVTQLPAKGIALVVALDVSGSMGAEDVVWTPGAPSVSRLEAARRALKLFLAGGAAPDGTAFDPRPGDAVGLVAFAAVPETVCPATLNHSVLFKVADALQPKGGADAGTNIGDSLAEAVIRLDAADQKSRVLILLSDGEHNILKEDVRDAQRPGIDRTLKPREAAQLAANLGVRVYTIDAGGDPPLGAPPDAVAQRFAGRKALKDVAEMTGGKSFQATSGAELLSAYREISLLEKTDDRAPIYRRYFDYYAWCAGAALVLLLSAHALDRTAWRTMT</sequence>
<feature type="transmembrane region" description="Helical" evidence="5">
    <location>
        <begin position="12"/>
        <end position="27"/>
    </location>
</feature>
<dbReference type="EMBL" id="CP025958">
    <property type="protein sequence ID" value="AWM35802.1"/>
    <property type="molecule type" value="Genomic_DNA"/>
</dbReference>
<dbReference type="SMART" id="SM00327">
    <property type="entry name" value="VWA"/>
    <property type="match status" value="1"/>
</dbReference>
<evidence type="ECO:0000256" key="3">
    <source>
        <dbReference type="ARBA" id="ARBA00022989"/>
    </source>
</evidence>
<dbReference type="OrthoDB" id="6206554at2"/>